<dbReference type="SUPFAM" id="SSF50630">
    <property type="entry name" value="Acid proteases"/>
    <property type="match status" value="2"/>
</dbReference>
<keyword evidence="4" id="KW-1185">Reference proteome</keyword>
<dbReference type="GO" id="GO:0006508">
    <property type="term" value="P:proteolysis"/>
    <property type="evidence" value="ECO:0007669"/>
    <property type="project" value="InterPro"/>
</dbReference>
<name>A0A975T9Y4_9NOST</name>
<protein>
    <recommendedName>
        <fullName evidence="2">Peptidase A2 domain-containing protein</fullName>
    </recommendedName>
</protein>
<dbReference type="Gene3D" id="2.40.70.10">
    <property type="entry name" value="Acid Proteases"/>
    <property type="match status" value="2"/>
</dbReference>
<dbReference type="InterPro" id="IPR001969">
    <property type="entry name" value="Aspartic_peptidase_AS"/>
</dbReference>
<dbReference type="InterPro" id="IPR021109">
    <property type="entry name" value="Peptidase_aspartic_dom_sf"/>
</dbReference>
<dbReference type="PROSITE" id="PS50175">
    <property type="entry name" value="ASP_PROT_RETROV"/>
    <property type="match status" value="1"/>
</dbReference>
<gene>
    <name evidence="3" type="ORF">B6N60_02774</name>
</gene>
<dbReference type="KEGG" id="rsin:B6N60_02774"/>
<dbReference type="AlphaFoldDB" id="A0A975T9Y4"/>
<evidence type="ECO:0000256" key="1">
    <source>
        <dbReference type="ARBA" id="ARBA00022801"/>
    </source>
</evidence>
<evidence type="ECO:0000259" key="2">
    <source>
        <dbReference type="PROSITE" id="PS50175"/>
    </source>
</evidence>
<dbReference type="EMBL" id="CP021056">
    <property type="protein sequence ID" value="QXE24071.1"/>
    <property type="molecule type" value="Genomic_DNA"/>
</dbReference>
<dbReference type="GO" id="GO:0004190">
    <property type="term" value="F:aspartic-type endopeptidase activity"/>
    <property type="evidence" value="ECO:0007669"/>
    <property type="project" value="InterPro"/>
</dbReference>
<dbReference type="InterPro" id="IPR001995">
    <property type="entry name" value="Peptidase_A2_cat"/>
</dbReference>
<feature type="domain" description="Peptidase A2" evidence="2">
    <location>
        <begin position="292"/>
        <end position="377"/>
    </location>
</feature>
<accession>A0A975T9Y4</accession>
<dbReference type="Pfam" id="PF13975">
    <property type="entry name" value="gag-asp_proteas"/>
    <property type="match status" value="1"/>
</dbReference>
<dbReference type="Proteomes" id="UP000683511">
    <property type="component" value="Chromosome"/>
</dbReference>
<reference evidence="3" key="1">
    <citation type="submission" date="2017-04" db="EMBL/GenBank/DDBJ databases">
        <title>Genome deletions in a multicellular cyanobacterial endosymbiont for morphological adaptation in marine diatoms.</title>
        <authorList>
            <person name="Wang Y."/>
            <person name="Gao H."/>
            <person name="Li R."/>
            <person name="Xu X."/>
        </authorList>
    </citation>
    <scope>NUCLEOTIDE SEQUENCE</scope>
    <source>
        <strain evidence="3">FACHB 800</strain>
    </source>
</reference>
<dbReference type="Pfam" id="PF13650">
    <property type="entry name" value="Asp_protease_2"/>
    <property type="match status" value="1"/>
</dbReference>
<dbReference type="PROSITE" id="PS00141">
    <property type="entry name" value="ASP_PROTEASE"/>
    <property type="match status" value="1"/>
</dbReference>
<evidence type="ECO:0000313" key="3">
    <source>
        <dbReference type="EMBL" id="QXE24071.1"/>
    </source>
</evidence>
<dbReference type="CDD" id="cd05483">
    <property type="entry name" value="retropepsin_like_bacteria"/>
    <property type="match status" value="2"/>
</dbReference>
<proteinExistence type="predicted"/>
<sequence>MTSVSRSAQLGKIKLLGTLVCSIVFSTCSPFLTLPVVSQTPNPPATSSTNSLGQQLLQQIYQCLLEKVPEPQKTTPDRLQIVASECVLQTIMLDSSGKYRPDASDRFAALIEATRVKLPQQVTRGKANVQLNFLPTNGIFTVPVKIGNQTQNFLLDTGSGQTIIDSQIAQQIALRLNLPSISIPSEILKHKPVVGNNLGQAPANVHILPPVSIQSASVSGLYALGLPTDRLPTKISGILGLDFLSNFDVILNPRQRQLQLLSPSPTVPDAIPLVGSFGVLTTQVYINGEGPFRFIVDTGASAMILSKRLAQRLNLDDPRLDKTEEVFGFGGSEKVKKIKLSKLNVQQHQAYVIDALILESSPLLKVPGVEGVIGQNFLNRYKQHWRFSKRNGLGLVEAGSLVLTPY</sequence>
<dbReference type="InterPro" id="IPR034122">
    <property type="entry name" value="Retropepsin-like_bacterial"/>
</dbReference>
<organism evidence="3 4">
    <name type="scientific">Richelia sinica FACHB-800</name>
    <dbReference type="NCBI Taxonomy" id="1357546"/>
    <lineage>
        <taxon>Bacteria</taxon>
        <taxon>Bacillati</taxon>
        <taxon>Cyanobacteriota</taxon>
        <taxon>Cyanophyceae</taxon>
        <taxon>Nostocales</taxon>
        <taxon>Nostocaceae</taxon>
        <taxon>Richelia</taxon>
    </lineage>
</organism>
<evidence type="ECO:0000313" key="4">
    <source>
        <dbReference type="Proteomes" id="UP000683511"/>
    </source>
</evidence>
<keyword evidence="1" id="KW-0378">Hydrolase</keyword>